<organism evidence="2 3">
    <name type="scientific">Molossus molossus</name>
    <name type="common">Pallas' mastiff bat</name>
    <name type="synonym">Vespertilio molossus</name>
    <dbReference type="NCBI Taxonomy" id="27622"/>
    <lineage>
        <taxon>Eukaryota</taxon>
        <taxon>Metazoa</taxon>
        <taxon>Chordata</taxon>
        <taxon>Craniata</taxon>
        <taxon>Vertebrata</taxon>
        <taxon>Euteleostomi</taxon>
        <taxon>Mammalia</taxon>
        <taxon>Eutheria</taxon>
        <taxon>Laurasiatheria</taxon>
        <taxon>Chiroptera</taxon>
        <taxon>Yangochiroptera</taxon>
        <taxon>Molossidae</taxon>
        <taxon>Molossus</taxon>
    </lineage>
</organism>
<feature type="region of interest" description="Disordered" evidence="1">
    <location>
        <begin position="1"/>
        <end position="47"/>
    </location>
</feature>
<dbReference type="EMBL" id="JACASF010000035">
    <property type="protein sequence ID" value="KAF6394899.1"/>
    <property type="molecule type" value="Genomic_DNA"/>
</dbReference>
<protein>
    <submittedName>
        <fullName evidence="2">MORN repeat containing 1</fullName>
    </submittedName>
</protein>
<accession>A0A7J8B8V3</accession>
<dbReference type="AlphaFoldDB" id="A0A7J8B8V3"/>
<evidence type="ECO:0000313" key="3">
    <source>
        <dbReference type="Proteomes" id="UP000550707"/>
    </source>
</evidence>
<keyword evidence="3" id="KW-1185">Reference proteome</keyword>
<gene>
    <name evidence="2" type="ORF">HJG59_012364</name>
</gene>
<evidence type="ECO:0000313" key="2">
    <source>
        <dbReference type="EMBL" id="KAF6394899.1"/>
    </source>
</evidence>
<feature type="region of interest" description="Disordered" evidence="1">
    <location>
        <begin position="66"/>
        <end position="93"/>
    </location>
</feature>
<proteinExistence type="predicted"/>
<comment type="caution">
    <text evidence="2">The sequence shown here is derived from an EMBL/GenBank/DDBJ whole genome shotgun (WGS) entry which is preliminary data.</text>
</comment>
<reference evidence="2 3" key="1">
    <citation type="journal article" date="2020" name="Nature">
        <title>Six reference-quality genomes reveal evolution of bat adaptations.</title>
        <authorList>
            <person name="Jebb D."/>
            <person name="Huang Z."/>
            <person name="Pippel M."/>
            <person name="Hughes G.M."/>
            <person name="Lavrichenko K."/>
            <person name="Devanna P."/>
            <person name="Winkler S."/>
            <person name="Jermiin L.S."/>
            <person name="Skirmuntt E.C."/>
            <person name="Katzourakis A."/>
            <person name="Burkitt-Gray L."/>
            <person name="Ray D.A."/>
            <person name="Sullivan K.A.M."/>
            <person name="Roscito J.G."/>
            <person name="Kirilenko B.M."/>
            <person name="Davalos L.M."/>
            <person name="Corthals A.P."/>
            <person name="Power M.L."/>
            <person name="Jones G."/>
            <person name="Ransome R.D."/>
            <person name="Dechmann D.K.N."/>
            <person name="Locatelli A.G."/>
            <person name="Puechmaille S.J."/>
            <person name="Fedrigo O."/>
            <person name="Jarvis E.D."/>
            <person name="Hiller M."/>
            <person name="Vernes S.C."/>
            <person name="Myers E.W."/>
            <person name="Teeling E.C."/>
        </authorList>
    </citation>
    <scope>NUCLEOTIDE SEQUENCE [LARGE SCALE GENOMIC DNA]</scope>
    <source>
        <strain evidence="2">MMolMol1</strain>
        <tissue evidence="2">Muscle</tissue>
    </source>
</reference>
<name>A0A7J8B8V3_MOLMO</name>
<dbReference type="Proteomes" id="UP000550707">
    <property type="component" value="Unassembled WGS sequence"/>
</dbReference>
<sequence length="156" mass="16343">MARVSPPAVCLQGDSGPVSPGTAGQRSEAVPSLWTSASGHPHPGTTPSHCWTACTRRLTGTEAAWAPGQRRPPCRTHPGAAGLAGRPRQSQGQRPFQALHTVYGLQRGKVLFLLSRVPSRVAPALWAPRTPTPPTAGQAGGGAFKLDNQVLRAFTT</sequence>
<evidence type="ECO:0000256" key="1">
    <source>
        <dbReference type="SAM" id="MobiDB-lite"/>
    </source>
</evidence>